<evidence type="ECO:0000256" key="6">
    <source>
        <dbReference type="ARBA" id="ARBA00023242"/>
    </source>
</evidence>
<dbReference type="PANTHER" id="PTHR40626">
    <property type="entry name" value="MIP31509P"/>
    <property type="match status" value="1"/>
</dbReference>
<evidence type="ECO:0000256" key="9">
    <source>
        <dbReference type="SAM" id="MobiDB-lite"/>
    </source>
</evidence>
<dbReference type="PROSITE" id="PS50157">
    <property type="entry name" value="ZINC_FINGER_C2H2_2"/>
    <property type="match status" value="2"/>
</dbReference>
<reference evidence="11" key="2">
    <citation type="journal article" date="2022" name="Microbiol. Resour. Announc.">
        <title>Whole-Genome Sequence of Entomortierella parvispora E1425, a Mucoromycotan Fungus Associated with Burkholderiaceae-Related Endosymbiotic Bacteria.</title>
        <authorList>
            <person name="Herlambang A."/>
            <person name="Guo Y."/>
            <person name="Takashima Y."/>
            <person name="Narisawa K."/>
            <person name="Ohta H."/>
            <person name="Nishizawa T."/>
        </authorList>
    </citation>
    <scope>NUCLEOTIDE SEQUENCE</scope>
    <source>
        <strain evidence="11">E1425</strain>
    </source>
</reference>
<evidence type="ECO:0000256" key="4">
    <source>
        <dbReference type="ARBA" id="ARBA00022771"/>
    </source>
</evidence>
<dbReference type="OrthoDB" id="6365676at2759"/>
<sequence>MTASALASPALSTASLDNKAQTSCDQIDQSQLDQVVAFALDNNNTAHSNTAFSPSPSFSDSCYSSPSPMQSHAQLLSNSPTSSPLQNQNQQPNRPIHGLFTPSNSQENIHQIQILGDHAASPASGTFLEMPVDPFMPARAGLLFSENEYEQPIYEADSFMPYSTTTPTAEDCQASSEYMYQQQRVKPELTEEQFAALGGQVPTSMGSTYMMSMARSFSDSQLSGICETTAASSNSSMTSFEASAALAAQAALNQATGVARSMELCDSTVGYTSHVVYDDDYYASANQHTLYAQQQTQNHSSNNHHTAGLHHHHHHSHRYSTSSLPTLTEESSSSSSMSPRSPFSNHGSISASSSCHSLSSSSYGLSRTKSEPSSPSAYAGVACDANGMPLNSMSGMLTNADGTPIIKPTPKRSRGRRVSCFPDNSGGKVFTCRSEDCGKVFKRSEHLKRHVRSIHTMEKPFECPINNCPKRFSRSDNLNQHIRIHRHNSGRAEKAANKQLAQQQQQQLAQQQQQQQQQHQQQQQQQSAFQGYAPYMQDYSADILAALA</sequence>
<evidence type="ECO:0000313" key="12">
    <source>
        <dbReference type="Proteomes" id="UP000827284"/>
    </source>
</evidence>
<feature type="compositionally biased region" description="Low complexity" evidence="9">
    <location>
        <begin position="293"/>
        <end position="306"/>
    </location>
</feature>
<dbReference type="GO" id="GO:0000785">
    <property type="term" value="C:chromatin"/>
    <property type="evidence" value="ECO:0007669"/>
    <property type="project" value="TreeGrafter"/>
</dbReference>
<evidence type="ECO:0000313" key="11">
    <source>
        <dbReference type="EMBL" id="GJJ68204.1"/>
    </source>
</evidence>
<dbReference type="AlphaFoldDB" id="A0A9P3H153"/>
<feature type="domain" description="C2H2-type" evidence="10">
    <location>
        <begin position="430"/>
        <end position="460"/>
    </location>
</feature>
<keyword evidence="2" id="KW-0479">Metal-binding</keyword>
<keyword evidence="8" id="KW-0175">Coiled coil</keyword>
<feature type="compositionally biased region" description="Low complexity" evidence="9">
    <location>
        <begin position="53"/>
        <end position="93"/>
    </location>
</feature>
<dbReference type="GO" id="GO:0008270">
    <property type="term" value="F:zinc ion binding"/>
    <property type="evidence" value="ECO:0007669"/>
    <property type="project" value="UniProtKB-KW"/>
</dbReference>
<dbReference type="SMART" id="SM00355">
    <property type="entry name" value="ZnF_C2H2"/>
    <property type="match status" value="2"/>
</dbReference>
<feature type="compositionally biased region" description="Low complexity" evidence="9">
    <location>
        <begin position="320"/>
        <end position="349"/>
    </location>
</feature>
<keyword evidence="6" id="KW-0539">Nucleus</keyword>
<keyword evidence="12" id="KW-1185">Reference proteome</keyword>
<dbReference type="InterPro" id="IPR036236">
    <property type="entry name" value="Znf_C2H2_sf"/>
</dbReference>
<dbReference type="SUPFAM" id="SSF57667">
    <property type="entry name" value="beta-beta-alpha zinc fingers"/>
    <property type="match status" value="1"/>
</dbReference>
<dbReference type="PROSITE" id="PS00028">
    <property type="entry name" value="ZINC_FINGER_C2H2_1"/>
    <property type="match status" value="2"/>
</dbReference>
<keyword evidence="5" id="KW-0862">Zinc</keyword>
<feature type="domain" description="C2H2-type" evidence="10">
    <location>
        <begin position="461"/>
        <end position="492"/>
    </location>
</feature>
<gene>
    <name evidence="11" type="ORF">EMPS_00550</name>
</gene>
<evidence type="ECO:0000256" key="7">
    <source>
        <dbReference type="PROSITE-ProRule" id="PRU00042"/>
    </source>
</evidence>
<evidence type="ECO:0000256" key="5">
    <source>
        <dbReference type="ARBA" id="ARBA00022833"/>
    </source>
</evidence>
<evidence type="ECO:0000256" key="8">
    <source>
        <dbReference type="SAM" id="Coils"/>
    </source>
</evidence>
<dbReference type="Proteomes" id="UP000827284">
    <property type="component" value="Unassembled WGS sequence"/>
</dbReference>
<keyword evidence="4 7" id="KW-0863">Zinc-finger</keyword>
<dbReference type="InterPro" id="IPR051059">
    <property type="entry name" value="VerF-like"/>
</dbReference>
<accession>A0A9P3H153</accession>
<dbReference type="EMBL" id="BQFW01000001">
    <property type="protein sequence ID" value="GJJ68204.1"/>
    <property type="molecule type" value="Genomic_DNA"/>
</dbReference>
<feature type="compositionally biased region" description="Basic residues" evidence="9">
    <location>
        <begin position="307"/>
        <end position="318"/>
    </location>
</feature>
<dbReference type="GO" id="GO:0000981">
    <property type="term" value="F:DNA-binding transcription factor activity, RNA polymerase II-specific"/>
    <property type="evidence" value="ECO:0007669"/>
    <property type="project" value="InterPro"/>
</dbReference>
<keyword evidence="3" id="KW-0677">Repeat</keyword>
<feature type="coiled-coil region" evidence="8">
    <location>
        <begin position="494"/>
        <end position="525"/>
    </location>
</feature>
<dbReference type="PANTHER" id="PTHR40626:SF11">
    <property type="entry name" value="ZINC FINGER PROTEIN YPR022C"/>
    <property type="match status" value="1"/>
</dbReference>
<dbReference type="GO" id="GO:0000978">
    <property type="term" value="F:RNA polymerase II cis-regulatory region sequence-specific DNA binding"/>
    <property type="evidence" value="ECO:0007669"/>
    <property type="project" value="InterPro"/>
</dbReference>
<dbReference type="FunFam" id="3.30.160.60:FF:002343">
    <property type="entry name" value="Zinc finger protein 33A"/>
    <property type="match status" value="1"/>
</dbReference>
<reference evidence="11" key="1">
    <citation type="submission" date="2021-11" db="EMBL/GenBank/DDBJ databases">
        <authorList>
            <person name="Herlambang A."/>
            <person name="Guo Y."/>
            <person name="Takashima Y."/>
            <person name="Nishizawa T."/>
        </authorList>
    </citation>
    <scope>NUCLEOTIDE SEQUENCE</scope>
    <source>
        <strain evidence="11">E1425</strain>
    </source>
</reference>
<evidence type="ECO:0000256" key="1">
    <source>
        <dbReference type="ARBA" id="ARBA00004123"/>
    </source>
</evidence>
<evidence type="ECO:0000259" key="10">
    <source>
        <dbReference type="PROSITE" id="PS50157"/>
    </source>
</evidence>
<proteinExistence type="predicted"/>
<dbReference type="InterPro" id="IPR013087">
    <property type="entry name" value="Znf_C2H2_type"/>
</dbReference>
<comment type="subcellular location">
    <subcellularLocation>
        <location evidence="1">Nucleus</location>
    </subcellularLocation>
</comment>
<name>A0A9P3H153_9FUNG</name>
<comment type="caution">
    <text evidence="11">The sequence shown here is derived from an EMBL/GenBank/DDBJ whole genome shotgun (WGS) entry which is preliminary data.</text>
</comment>
<feature type="region of interest" description="Disordered" evidence="9">
    <location>
        <begin position="293"/>
        <end position="349"/>
    </location>
</feature>
<feature type="region of interest" description="Disordered" evidence="9">
    <location>
        <begin position="48"/>
        <end position="103"/>
    </location>
</feature>
<evidence type="ECO:0000256" key="3">
    <source>
        <dbReference type="ARBA" id="ARBA00022737"/>
    </source>
</evidence>
<dbReference type="Gene3D" id="3.30.160.60">
    <property type="entry name" value="Classic Zinc Finger"/>
    <property type="match status" value="2"/>
</dbReference>
<protein>
    <recommendedName>
        <fullName evidence="10">C2H2-type domain-containing protein</fullName>
    </recommendedName>
</protein>
<evidence type="ECO:0000256" key="2">
    <source>
        <dbReference type="ARBA" id="ARBA00022723"/>
    </source>
</evidence>
<organism evidence="11 12">
    <name type="scientific">Entomortierella parvispora</name>
    <dbReference type="NCBI Taxonomy" id="205924"/>
    <lineage>
        <taxon>Eukaryota</taxon>
        <taxon>Fungi</taxon>
        <taxon>Fungi incertae sedis</taxon>
        <taxon>Mucoromycota</taxon>
        <taxon>Mortierellomycotina</taxon>
        <taxon>Mortierellomycetes</taxon>
        <taxon>Mortierellales</taxon>
        <taxon>Mortierellaceae</taxon>
        <taxon>Entomortierella</taxon>
    </lineage>
</organism>
<dbReference type="Pfam" id="PF00096">
    <property type="entry name" value="zf-C2H2"/>
    <property type="match status" value="2"/>
</dbReference>
<dbReference type="GO" id="GO:0005634">
    <property type="term" value="C:nucleus"/>
    <property type="evidence" value="ECO:0007669"/>
    <property type="project" value="UniProtKB-SubCell"/>
</dbReference>